<dbReference type="InterPro" id="IPR013244">
    <property type="entry name" value="Sec39_domain"/>
</dbReference>
<dbReference type="GO" id="GO:0006890">
    <property type="term" value="P:retrograde vesicle-mediated transport, Golgi to endoplasmic reticulum"/>
    <property type="evidence" value="ECO:0007669"/>
    <property type="project" value="InterPro"/>
</dbReference>
<feature type="domain" description="Sec39" evidence="6">
    <location>
        <begin position="236"/>
        <end position="915"/>
    </location>
</feature>
<keyword evidence="2" id="KW-0813">Transport</keyword>
<organism evidence="7 8">
    <name type="scientific">Vanrija humicola</name>
    <name type="common">Yeast</name>
    <name type="synonym">Cryptococcus humicola</name>
    <dbReference type="NCBI Taxonomy" id="5417"/>
    <lineage>
        <taxon>Eukaryota</taxon>
        <taxon>Fungi</taxon>
        <taxon>Dikarya</taxon>
        <taxon>Basidiomycota</taxon>
        <taxon>Agaricomycotina</taxon>
        <taxon>Tremellomycetes</taxon>
        <taxon>Trichosporonales</taxon>
        <taxon>Trichosporonaceae</taxon>
        <taxon>Vanrija</taxon>
    </lineage>
</organism>
<evidence type="ECO:0000256" key="3">
    <source>
        <dbReference type="ARBA" id="ARBA00022824"/>
    </source>
</evidence>
<feature type="compositionally biased region" description="Acidic residues" evidence="5">
    <location>
        <begin position="166"/>
        <end position="185"/>
    </location>
</feature>
<evidence type="ECO:0000313" key="7">
    <source>
        <dbReference type="EMBL" id="TXT11031.1"/>
    </source>
</evidence>
<proteinExistence type="predicted"/>
<dbReference type="Proteomes" id="UP000473826">
    <property type="component" value="Unassembled WGS sequence"/>
</dbReference>
<evidence type="ECO:0000259" key="6">
    <source>
        <dbReference type="Pfam" id="PF08314"/>
    </source>
</evidence>
<keyword evidence="8" id="KW-1185">Reference proteome</keyword>
<reference evidence="7 8" key="1">
    <citation type="journal article" date="2019" name="PLoS Genet.">
        <title>Convergent evolution of linked mating-type loci in basidiomycete fungi.</title>
        <authorList>
            <person name="Sun S."/>
            <person name="Coelho M.A."/>
            <person name="Heitman J."/>
            <person name="Nowrousian M."/>
        </authorList>
    </citation>
    <scope>NUCLEOTIDE SEQUENCE [LARGE SCALE GENOMIC DNA]</scope>
    <source>
        <strain evidence="7 8">CBS 4282</strain>
    </source>
</reference>
<evidence type="ECO:0000313" key="8">
    <source>
        <dbReference type="Proteomes" id="UP000473826"/>
    </source>
</evidence>
<dbReference type="OrthoDB" id="27490at2759"/>
<dbReference type="GO" id="GO:0070939">
    <property type="term" value="C:Dsl1/NZR complex"/>
    <property type="evidence" value="ECO:0007669"/>
    <property type="project" value="TreeGrafter"/>
</dbReference>
<dbReference type="EMBL" id="QKWK01000004">
    <property type="protein sequence ID" value="TXT11031.1"/>
    <property type="molecule type" value="Genomic_DNA"/>
</dbReference>
<feature type="region of interest" description="Disordered" evidence="5">
    <location>
        <begin position="149"/>
        <end position="202"/>
    </location>
</feature>
<sequence length="1037" mass="112473">MESPQDPVASSSSTQLLGPDELLAAPAAKLSPSLITSSLGSLPASARLVTAANLVLGGKVFDQATLRRVIDLGLEAGEEEAALLEDDVRSRLDGTAKGGDGWEGWPRADVSAQLHAALGSDAIRLLIARCLAILQDARRRLDTYDVFAPPRRRKEPSSTSHATESTDIDLDDPWADNNEEDDDDVPPILDDPWAEDEDEDEDIKVDEVVTPEPEAQEPPIDAPRFILQPLPLSVLSLAASASVSAVRAVCERHAEELWPYRLAIVEAVPAWVSPAEDNMLALLPGASDDGTEKPWPRKRIDEVKGFLDALTHEYGLSALTSSPTELLPAPESKLLPGATLTQWYTDRVFDLDALGLLDGQLAWVQHGAALGVPGLDAIGEDLSLLSRLIYDANLSPAQLEQWSLVRWRDADEKELVKEYLAASTADSIVGDIRRLVLPYLYVLESRAERAGAPDPGLVDRMLHETILELPLHLALPCFEASKATLRASQRLVKDDQMVARLALACLYGSDQRDSWSTMSAIFECLPVWDVSGSDPESDREATATTLDSIASFIRPTVSNAGPHSPKELFIFFSPLPFASLSRALDILDVHLESGEILARWDVRVQLRTLLQSAKDHAEQVMLAEKMGRRQASSGGDDRRWVALWEDMLKLQRGNDSLLRGALGTLTPEELMKIFLGSLLLSGNFHVAKKVIQRLQPEGYFTPQALEDVVLATSEAFYMRAETGNIHTGDMKLAYECLSVAPESPAIRAEQDFIQATSRLSTYRSLASLSPAEIRHTTNKLDLIRRVLSTSDDAYRHPHIVLELAEKLGIKDEASRAEILAMMADAAVAAEDWTLAAERIEEMVALAKPDLGDGDAAGQKTRDVVWRSCFELGRQSEYSNVVGRQALLAQAMLLCPAEHVAAILPIYRGVEAQIAAHPEVLRRASAATSSSPAAPSPTTTEERVLGSRTAARAARMALDIGASFRNYTGSPALPSGRSDLSRWDSRGSHGSGGGRDAAALFDRHADSGDEGVRAGAKRALVKGVGWLLGADESEMGSG</sequence>
<evidence type="ECO:0000256" key="4">
    <source>
        <dbReference type="ARBA" id="ARBA00022927"/>
    </source>
</evidence>
<evidence type="ECO:0000256" key="5">
    <source>
        <dbReference type="SAM" id="MobiDB-lite"/>
    </source>
</evidence>
<feature type="compositionally biased region" description="Low complexity" evidence="5">
    <location>
        <begin position="925"/>
        <end position="938"/>
    </location>
</feature>
<name>A0A7D8UZZ5_VANHU</name>
<dbReference type="GO" id="GO:0000149">
    <property type="term" value="F:SNARE binding"/>
    <property type="evidence" value="ECO:0007669"/>
    <property type="project" value="TreeGrafter"/>
</dbReference>
<accession>A0A7D8UZZ5</accession>
<evidence type="ECO:0000256" key="1">
    <source>
        <dbReference type="ARBA" id="ARBA00004240"/>
    </source>
</evidence>
<feature type="region of interest" description="Disordered" evidence="5">
    <location>
        <begin position="925"/>
        <end position="944"/>
    </location>
</feature>
<protein>
    <recommendedName>
        <fullName evidence="6">Sec39 domain-containing protein</fullName>
    </recommendedName>
</protein>
<dbReference type="GO" id="GO:0015031">
    <property type="term" value="P:protein transport"/>
    <property type="evidence" value="ECO:0007669"/>
    <property type="project" value="UniProtKB-KW"/>
</dbReference>
<feature type="compositionally biased region" description="Acidic residues" evidence="5">
    <location>
        <begin position="192"/>
        <end position="202"/>
    </location>
</feature>
<gene>
    <name evidence="7" type="ORF">VHUM_01782</name>
</gene>
<comment type="subcellular location">
    <subcellularLocation>
        <location evidence="1">Endoplasmic reticulum</location>
    </subcellularLocation>
</comment>
<dbReference type="Pfam" id="PF08314">
    <property type="entry name" value="Sec39"/>
    <property type="match status" value="1"/>
</dbReference>
<feature type="region of interest" description="Disordered" evidence="5">
    <location>
        <begin position="974"/>
        <end position="1001"/>
    </location>
</feature>
<keyword evidence="4" id="KW-0653">Protein transport</keyword>
<dbReference type="PANTHER" id="PTHR15922:SF2">
    <property type="entry name" value="NBAS SUBUNIT OF NRZ TETHERING COMPLEX"/>
    <property type="match status" value="1"/>
</dbReference>
<dbReference type="PANTHER" id="PTHR15922">
    <property type="entry name" value="NEUROBLASTOMA-AMPLIFIED SEQUENCE"/>
    <property type="match status" value="1"/>
</dbReference>
<comment type="caution">
    <text evidence="7">The sequence shown here is derived from an EMBL/GenBank/DDBJ whole genome shotgun (WGS) entry which is preliminary data.</text>
</comment>
<evidence type="ECO:0000256" key="2">
    <source>
        <dbReference type="ARBA" id="ARBA00022448"/>
    </source>
</evidence>
<dbReference type="AlphaFoldDB" id="A0A7D8UZZ5"/>
<keyword evidence="3" id="KW-0256">Endoplasmic reticulum</keyword>